<name>A0AAV6FLS4_9TELE</name>
<comment type="caution">
    <text evidence="1">The sequence shown here is derived from an EMBL/GenBank/DDBJ whole genome shotgun (WGS) entry which is preliminary data.</text>
</comment>
<dbReference type="AlphaFoldDB" id="A0AAV6FLS4"/>
<keyword evidence="2" id="KW-1185">Reference proteome</keyword>
<protein>
    <submittedName>
        <fullName evidence="1">Uncharacterized protein</fullName>
    </submittedName>
</protein>
<accession>A0AAV6FLS4</accession>
<organism evidence="1 2">
    <name type="scientific">Alosa alosa</name>
    <name type="common">allis shad</name>
    <dbReference type="NCBI Taxonomy" id="278164"/>
    <lineage>
        <taxon>Eukaryota</taxon>
        <taxon>Metazoa</taxon>
        <taxon>Chordata</taxon>
        <taxon>Craniata</taxon>
        <taxon>Vertebrata</taxon>
        <taxon>Euteleostomi</taxon>
        <taxon>Actinopterygii</taxon>
        <taxon>Neopterygii</taxon>
        <taxon>Teleostei</taxon>
        <taxon>Clupei</taxon>
        <taxon>Clupeiformes</taxon>
        <taxon>Clupeoidei</taxon>
        <taxon>Clupeidae</taxon>
        <taxon>Alosa</taxon>
    </lineage>
</organism>
<evidence type="ECO:0000313" key="2">
    <source>
        <dbReference type="Proteomes" id="UP000823561"/>
    </source>
</evidence>
<dbReference type="Proteomes" id="UP000823561">
    <property type="component" value="Chromosome 21"/>
</dbReference>
<sequence length="85" mass="9361">MTKSRYLCVIFSLNSFPHYPSSLLSPLLTIPPHYCLLSSPSLLITVSSLSPSLLSPHYPSSLLSPHYPSSLLSPLLIIPPHYCLL</sequence>
<evidence type="ECO:0000313" key="1">
    <source>
        <dbReference type="EMBL" id="KAG5263824.1"/>
    </source>
</evidence>
<proteinExistence type="predicted"/>
<feature type="non-terminal residue" evidence="1">
    <location>
        <position position="85"/>
    </location>
</feature>
<gene>
    <name evidence="1" type="ORF">AALO_G00269030</name>
</gene>
<dbReference type="EMBL" id="JADWDJ010000021">
    <property type="protein sequence ID" value="KAG5263824.1"/>
    <property type="molecule type" value="Genomic_DNA"/>
</dbReference>
<reference evidence="1" key="1">
    <citation type="submission" date="2020-10" db="EMBL/GenBank/DDBJ databases">
        <title>Chromosome-scale genome assembly of the Allis shad, Alosa alosa.</title>
        <authorList>
            <person name="Margot Z."/>
            <person name="Christophe K."/>
            <person name="Cabau C."/>
            <person name="Louis A."/>
            <person name="Berthelot C."/>
            <person name="Parey E."/>
            <person name="Roest Crollius H."/>
            <person name="Montfort J."/>
            <person name="Robinson-Rechavi M."/>
            <person name="Bucao C."/>
            <person name="Bouchez O."/>
            <person name="Gislard M."/>
            <person name="Lluch J."/>
            <person name="Milhes M."/>
            <person name="Lampietro C."/>
            <person name="Lopez Roques C."/>
            <person name="Donnadieu C."/>
            <person name="Braasch I."/>
            <person name="Desvignes T."/>
            <person name="Postlethwait J."/>
            <person name="Bobe J."/>
            <person name="Guiguen Y."/>
        </authorList>
    </citation>
    <scope>NUCLEOTIDE SEQUENCE</scope>
    <source>
        <strain evidence="1">M-15738</strain>
        <tissue evidence="1">Blood</tissue>
    </source>
</reference>